<evidence type="ECO:0000313" key="1">
    <source>
        <dbReference type="EMBL" id="SVA02064.1"/>
    </source>
</evidence>
<reference evidence="1" key="1">
    <citation type="submission" date="2018-05" db="EMBL/GenBank/DDBJ databases">
        <authorList>
            <person name="Lanie J.A."/>
            <person name="Ng W.-L."/>
            <person name="Kazmierczak K.M."/>
            <person name="Andrzejewski T.M."/>
            <person name="Davidsen T.M."/>
            <person name="Wayne K.J."/>
            <person name="Tettelin H."/>
            <person name="Glass J.I."/>
            <person name="Rusch D."/>
            <person name="Podicherti R."/>
            <person name="Tsui H.-C.T."/>
            <person name="Winkler M.E."/>
        </authorList>
    </citation>
    <scope>NUCLEOTIDE SEQUENCE</scope>
</reference>
<sequence>MRMDYKLPVVIVKMVLLGTPGRLSLTNLAHCPLV</sequence>
<organism evidence="1">
    <name type="scientific">marine metagenome</name>
    <dbReference type="NCBI Taxonomy" id="408172"/>
    <lineage>
        <taxon>unclassified sequences</taxon>
        <taxon>metagenomes</taxon>
        <taxon>ecological metagenomes</taxon>
    </lineage>
</organism>
<protein>
    <submittedName>
        <fullName evidence="1">Uncharacterized protein</fullName>
    </submittedName>
</protein>
<proteinExistence type="predicted"/>
<gene>
    <name evidence="1" type="ORF">METZ01_LOCUS54918</name>
</gene>
<accession>A0A381SF04</accession>
<dbReference type="EMBL" id="UINC01002966">
    <property type="protein sequence ID" value="SVA02064.1"/>
    <property type="molecule type" value="Genomic_DNA"/>
</dbReference>
<dbReference type="AlphaFoldDB" id="A0A381SF04"/>
<name>A0A381SF04_9ZZZZ</name>